<evidence type="ECO:0000256" key="1">
    <source>
        <dbReference type="SAM" id="MobiDB-lite"/>
    </source>
</evidence>
<evidence type="ECO:0000313" key="2">
    <source>
        <dbReference type="EMBL" id="GCE64078.1"/>
    </source>
</evidence>
<protein>
    <submittedName>
        <fullName evidence="2">Uncharacterized protein</fullName>
    </submittedName>
</protein>
<reference evidence="2 3" key="1">
    <citation type="submission" date="2019-01" db="EMBL/GenBank/DDBJ databases">
        <title>Draft genome sequences of Candidatus Mycoplasma haemohominis SWG34-3 identified from a patient with pyrexia, anemia and liver dysfunction.</title>
        <authorList>
            <person name="Sekizuka T."/>
            <person name="Hattori N."/>
            <person name="Katano H."/>
            <person name="Takuma T."/>
            <person name="Ito T."/>
            <person name="Arai N."/>
            <person name="Yanai R."/>
            <person name="Ishii S."/>
            <person name="Miura Y."/>
            <person name="Tokunaga T."/>
            <person name="Watanabe H."/>
            <person name="Nomura N."/>
            <person name="Eguchi J."/>
            <person name="Arai T."/>
            <person name="Hasegawa H."/>
            <person name="Nakamaki T."/>
            <person name="Wakita T."/>
            <person name="Niki Y."/>
            <person name="Kuroda M."/>
        </authorList>
    </citation>
    <scope>NUCLEOTIDE SEQUENCE [LARGE SCALE GENOMIC DNA]</scope>
    <source>
        <strain evidence="2">SWG34-3</strain>
    </source>
</reference>
<accession>A0A478FR53</accession>
<feature type="region of interest" description="Disordered" evidence="1">
    <location>
        <begin position="127"/>
        <end position="156"/>
    </location>
</feature>
<sequence length="156" mass="18772">KAETYENLEKDEQSKWQDRWATMYSKRSEIKSKRFSFLVKEDFLKTKPTTEDDAKTAVTALNKDNPQEFIKNFYKECRDISQLIFGKISHPNHWKKIIKKFLEDVNKDTEEKEARYFRDAWVACSDSGNDKDIDEKWPHKKMISEKNDNRNWPNQK</sequence>
<name>A0A478FR53_9MOLU</name>
<dbReference type="AlphaFoldDB" id="A0A478FR53"/>
<proteinExistence type="predicted"/>
<feature type="compositionally biased region" description="Basic and acidic residues" evidence="1">
    <location>
        <begin position="128"/>
        <end position="149"/>
    </location>
</feature>
<comment type="caution">
    <text evidence="2">The sequence shown here is derived from an EMBL/GenBank/DDBJ whole genome shotgun (WGS) entry which is preliminary data.</text>
</comment>
<dbReference type="EMBL" id="BIMN01000012">
    <property type="protein sequence ID" value="GCE64078.1"/>
    <property type="molecule type" value="Genomic_DNA"/>
</dbReference>
<feature type="non-terminal residue" evidence="2">
    <location>
        <position position="1"/>
    </location>
</feature>
<gene>
    <name evidence="2" type="ORF">MHSWG343_10860</name>
</gene>
<organism evidence="2 3">
    <name type="scientific">Candidatus Mycoplasma haematohominis</name>
    <dbReference type="NCBI Taxonomy" id="1494318"/>
    <lineage>
        <taxon>Bacteria</taxon>
        <taxon>Bacillati</taxon>
        <taxon>Mycoplasmatota</taxon>
        <taxon>Mollicutes</taxon>
        <taxon>Mycoplasmataceae</taxon>
        <taxon>Mycoplasma</taxon>
    </lineage>
</organism>
<dbReference type="Proteomes" id="UP000324831">
    <property type="component" value="Unassembled WGS sequence"/>
</dbReference>
<evidence type="ECO:0000313" key="3">
    <source>
        <dbReference type="Proteomes" id="UP000324831"/>
    </source>
</evidence>